<protein>
    <submittedName>
        <fullName evidence="1">Uncharacterized protein</fullName>
    </submittedName>
</protein>
<accession>A0ABP6THI5</accession>
<proteinExistence type="predicted"/>
<dbReference type="Proteomes" id="UP001501455">
    <property type="component" value="Unassembled WGS sequence"/>
</dbReference>
<reference evidence="2" key="1">
    <citation type="journal article" date="2019" name="Int. J. Syst. Evol. Microbiol.">
        <title>The Global Catalogue of Microorganisms (GCM) 10K type strain sequencing project: providing services to taxonomists for standard genome sequencing and annotation.</title>
        <authorList>
            <consortium name="The Broad Institute Genomics Platform"/>
            <consortium name="The Broad Institute Genome Sequencing Center for Infectious Disease"/>
            <person name="Wu L."/>
            <person name="Ma J."/>
        </authorList>
    </citation>
    <scope>NUCLEOTIDE SEQUENCE [LARGE SCALE GENOMIC DNA]</scope>
    <source>
        <strain evidence="2">JCM 4816</strain>
    </source>
</reference>
<name>A0ABP6THI5_9ACTN</name>
<keyword evidence="2" id="KW-1185">Reference proteome</keyword>
<gene>
    <name evidence="1" type="ORF">GCM10019016_010800</name>
</gene>
<organism evidence="1 2">
    <name type="scientific">Streptomyces prasinosporus</name>
    <dbReference type="NCBI Taxonomy" id="68256"/>
    <lineage>
        <taxon>Bacteria</taxon>
        <taxon>Bacillati</taxon>
        <taxon>Actinomycetota</taxon>
        <taxon>Actinomycetes</taxon>
        <taxon>Kitasatosporales</taxon>
        <taxon>Streptomycetaceae</taxon>
        <taxon>Streptomyces</taxon>
        <taxon>Streptomyces albogriseolus group</taxon>
    </lineage>
</organism>
<comment type="caution">
    <text evidence="1">The sequence shown here is derived from an EMBL/GenBank/DDBJ whole genome shotgun (WGS) entry which is preliminary data.</text>
</comment>
<sequence>MCLADSGWPEQGNVGLVVDEGEGAQVFDPARVEVGLEGEVVVLQRLAVWQFRQPQPVAEPAVVTAREFPGQHQVDQIEIAHLGLVSPLEVLVQGFGQVWQAELDGGGTDEVAGQLTQRASFVGALLVKGRVPVSSS</sequence>
<evidence type="ECO:0000313" key="1">
    <source>
        <dbReference type="EMBL" id="GAA3493981.1"/>
    </source>
</evidence>
<evidence type="ECO:0000313" key="2">
    <source>
        <dbReference type="Proteomes" id="UP001501455"/>
    </source>
</evidence>
<dbReference type="EMBL" id="BAAAXF010000014">
    <property type="protein sequence ID" value="GAA3493981.1"/>
    <property type="molecule type" value="Genomic_DNA"/>
</dbReference>